<evidence type="ECO:0000313" key="3">
    <source>
        <dbReference type="Proteomes" id="UP000198597"/>
    </source>
</evidence>
<dbReference type="InterPro" id="IPR005583">
    <property type="entry name" value="YaaA"/>
</dbReference>
<dbReference type="GO" id="GO:0005829">
    <property type="term" value="C:cytosol"/>
    <property type="evidence" value="ECO:0007669"/>
    <property type="project" value="TreeGrafter"/>
</dbReference>
<organism evidence="2 3">
    <name type="scientific">Clostridium gasigenes</name>
    <dbReference type="NCBI Taxonomy" id="94869"/>
    <lineage>
        <taxon>Bacteria</taxon>
        <taxon>Bacillati</taxon>
        <taxon>Bacillota</taxon>
        <taxon>Clostridia</taxon>
        <taxon>Eubacteriales</taxon>
        <taxon>Clostridiaceae</taxon>
        <taxon>Clostridium</taxon>
    </lineage>
</organism>
<gene>
    <name evidence="2" type="ORF">SAMN04488529_10476</name>
</gene>
<dbReference type="GO" id="GO:0033194">
    <property type="term" value="P:response to hydroperoxide"/>
    <property type="evidence" value="ECO:0007669"/>
    <property type="project" value="TreeGrafter"/>
</dbReference>
<reference evidence="2 3" key="1">
    <citation type="submission" date="2016-10" db="EMBL/GenBank/DDBJ databases">
        <authorList>
            <person name="de Groot N.N."/>
        </authorList>
    </citation>
    <scope>NUCLEOTIDE SEQUENCE [LARGE SCALE GENOMIC DNA]</scope>
    <source>
        <strain evidence="2 3">DSM 12272</strain>
    </source>
</reference>
<proteinExistence type="inferred from homology"/>
<dbReference type="RefSeq" id="WP_089968474.1">
    <property type="nucleotide sequence ID" value="NZ_FNJM01000004.1"/>
</dbReference>
<dbReference type="PANTHER" id="PTHR30283">
    <property type="entry name" value="PEROXIDE STRESS RESPONSE PROTEIN YAAA"/>
    <property type="match status" value="1"/>
</dbReference>
<sequence length="256" mass="30321">MLIVISPAKTLEFENINKNLPMTKPRFLQDSNLIMDELKKFDSYSIAKLMKISNKLSLLNKDRFKTWEDTLENSKHCLLAFKGDVYRGLDVGSFTDEELFYANDNLRILSGLYGVLRPFDGINPYRLEMGSKLKVGENKNLYEFWENKLKKSVHEELRKHEEKILINLASKEYFKAVEAIEKEDDIKVITPMFKELRNGEYKIISLKAKRARGLMSRYIIQNKINNPEELKEFNEEDYEYNEELSSEKEWIFTRIY</sequence>
<dbReference type="EMBL" id="FNJM01000004">
    <property type="protein sequence ID" value="SDP34726.1"/>
    <property type="molecule type" value="Genomic_DNA"/>
</dbReference>
<dbReference type="OrthoDB" id="9777133at2"/>
<name>A0A1H0S0D3_9CLOT</name>
<dbReference type="PANTHER" id="PTHR30283:SF4">
    <property type="entry name" value="PEROXIDE STRESS RESISTANCE PROTEIN YAAA"/>
    <property type="match status" value="1"/>
</dbReference>
<comment type="similarity">
    <text evidence="1">Belongs to the UPF0246 family.</text>
</comment>
<dbReference type="Proteomes" id="UP000198597">
    <property type="component" value="Unassembled WGS sequence"/>
</dbReference>
<dbReference type="NCBIfam" id="NF002542">
    <property type="entry name" value="PRK02101.1-3"/>
    <property type="match status" value="1"/>
</dbReference>
<evidence type="ECO:0000313" key="2">
    <source>
        <dbReference type="EMBL" id="SDP34726.1"/>
    </source>
</evidence>
<protein>
    <recommendedName>
        <fullName evidence="1">UPF0246 protein SAMN04488529_10476</fullName>
    </recommendedName>
</protein>
<accession>A0A1H0S0D3</accession>
<evidence type="ECO:0000256" key="1">
    <source>
        <dbReference type="HAMAP-Rule" id="MF_00652"/>
    </source>
</evidence>
<dbReference type="AlphaFoldDB" id="A0A1H0S0D3"/>
<dbReference type="HAMAP" id="MF_00652">
    <property type="entry name" value="UPF0246"/>
    <property type="match status" value="1"/>
</dbReference>
<keyword evidence="3" id="KW-1185">Reference proteome</keyword>
<dbReference type="Pfam" id="PF03883">
    <property type="entry name" value="H2O2_YaaD"/>
    <property type="match status" value="1"/>
</dbReference>